<dbReference type="Pfam" id="PF02913">
    <property type="entry name" value="FAD-oxidase_C"/>
    <property type="match status" value="1"/>
</dbReference>
<dbReference type="SUPFAM" id="SSF55103">
    <property type="entry name" value="FAD-linked oxidases, C-terminal domain"/>
    <property type="match status" value="1"/>
</dbReference>
<dbReference type="InterPro" id="IPR016171">
    <property type="entry name" value="Vanillyl_alc_oxidase_C-sub2"/>
</dbReference>
<keyword evidence="2" id="KW-0285">Flavoprotein</keyword>
<dbReference type="STRING" id="529704.SAMN02927913_1174"/>
<feature type="domain" description="FAD-binding PCMH-type" evidence="7">
    <location>
        <begin position="98"/>
        <end position="326"/>
    </location>
</feature>
<evidence type="ECO:0000259" key="6">
    <source>
        <dbReference type="PROSITE" id="PS51379"/>
    </source>
</evidence>
<keyword evidence="9" id="KW-1185">Reference proteome</keyword>
<evidence type="ECO:0000256" key="4">
    <source>
        <dbReference type="ARBA" id="ARBA00023002"/>
    </source>
</evidence>
<evidence type="ECO:0000256" key="5">
    <source>
        <dbReference type="SAM" id="MobiDB-lite"/>
    </source>
</evidence>
<feature type="compositionally biased region" description="Basic and acidic residues" evidence="5">
    <location>
        <begin position="29"/>
        <end position="41"/>
    </location>
</feature>
<dbReference type="AlphaFoldDB" id="A0A1H6S506"/>
<feature type="region of interest" description="Disordered" evidence="5">
    <location>
        <begin position="1019"/>
        <end position="1049"/>
    </location>
</feature>
<dbReference type="Pfam" id="PF02754">
    <property type="entry name" value="CCG"/>
    <property type="match status" value="2"/>
</dbReference>
<dbReference type="GO" id="GO:1903457">
    <property type="term" value="P:lactate catabolic process"/>
    <property type="evidence" value="ECO:0007669"/>
    <property type="project" value="TreeGrafter"/>
</dbReference>
<dbReference type="GO" id="GO:0004458">
    <property type="term" value="F:D-lactate dehydrogenase (cytochrome) activity"/>
    <property type="evidence" value="ECO:0007669"/>
    <property type="project" value="TreeGrafter"/>
</dbReference>
<dbReference type="PANTHER" id="PTHR11748:SF119">
    <property type="entry name" value="D-2-HYDROXYGLUTARATE DEHYDROGENASE"/>
    <property type="match status" value="1"/>
</dbReference>
<dbReference type="PROSITE" id="PS51379">
    <property type="entry name" value="4FE4S_FER_2"/>
    <property type="match status" value="1"/>
</dbReference>
<evidence type="ECO:0000259" key="7">
    <source>
        <dbReference type="PROSITE" id="PS51387"/>
    </source>
</evidence>
<dbReference type="Gene3D" id="1.10.45.10">
    <property type="entry name" value="Vanillyl-alcohol Oxidase, Chain A, domain 4"/>
    <property type="match status" value="1"/>
</dbReference>
<evidence type="ECO:0000256" key="1">
    <source>
        <dbReference type="ARBA" id="ARBA00001974"/>
    </source>
</evidence>
<dbReference type="InterPro" id="IPR036318">
    <property type="entry name" value="FAD-bd_PCMH-like_sf"/>
</dbReference>
<organism evidence="8 9">
    <name type="scientific">Frateuria terrea</name>
    <dbReference type="NCBI Taxonomy" id="529704"/>
    <lineage>
        <taxon>Bacteria</taxon>
        <taxon>Pseudomonadati</taxon>
        <taxon>Pseudomonadota</taxon>
        <taxon>Gammaproteobacteria</taxon>
        <taxon>Lysobacterales</taxon>
        <taxon>Rhodanobacteraceae</taxon>
        <taxon>Frateuria</taxon>
    </lineage>
</organism>
<comment type="cofactor">
    <cofactor evidence="1">
        <name>FAD</name>
        <dbReference type="ChEBI" id="CHEBI:57692"/>
    </cofactor>
</comment>
<keyword evidence="3" id="KW-0274">FAD</keyword>
<proteinExistence type="predicted"/>
<dbReference type="SUPFAM" id="SSF56176">
    <property type="entry name" value="FAD-binding/transporter-associated domain-like"/>
    <property type="match status" value="1"/>
</dbReference>
<dbReference type="OrthoDB" id="9811557at2"/>
<dbReference type="InterPro" id="IPR006094">
    <property type="entry name" value="Oxid_FAD_bind_N"/>
</dbReference>
<dbReference type="SUPFAM" id="SSF46548">
    <property type="entry name" value="alpha-helical ferredoxin"/>
    <property type="match status" value="1"/>
</dbReference>
<name>A0A1H6S506_9GAMM</name>
<feature type="region of interest" description="Disordered" evidence="5">
    <location>
        <begin position="1"/>
        <end position="49"/>
    </location>
</feature>
<evidence type="ECO:0000313" key="8">
    <source>
        <dbReference type="EMBL" id="SEI63143.1"/>
    </source>
</evidence>
<dbReference type="Pfam" id="PF13183">
    <property type="entry name" value="Fer4_8"/>
    <property type="match status" value="1"/>
</dbReference>
<accession>A0A1H6S506</accession>
<dbReference type="Gene3D" id="3.30.43.10">
    <property type="entry name" value="Uridine Diphospho-n-acetylenolpyruvylglucosamine Reductase, domain 2"/>
    <property type="match status" value="1"/>
</dbReference>
<gene>
    <name evidence="8" type="ORF">SAMN04487997_1259</name>
</gene>
<dbReference type="GO" id="GO:0008720">
    <property type="term" value="F:D-lactate dehydrogenase (NAD+) activity"/>
    <property type="evidence" value="ECO:0007669"/>
    <property type="project" value="TreeGrafter"/>
</dbReference>
<dbReference type="PANTHER" id="PTHR11748">
    <property type="entry name" value="D-LACTATE DEHYDROGENASE"/>
    <property type="match status" value="1"/>
</dbReference>
<dbReference type="InterPro" id="IPR016166">
    <property type="entry name" value="FAD-bd_PCMH"/>
</dbReference>
<dbReference type="InterPro" id="IPR004113">
    <property type="entry name" value="FAD-bd_oxidored_4_C"/>
</dbReference>
<evidence type="ECO:0000313" key="9">
    <source>
        <dbReference type="Proteomes" id="UP000199420"/>
    </source>
</evidence>
<dbReference type="Gene3D" id="3.30.70.2740">
    <property type="match status" value="1"/>
</dbReference>
<keyword evidence="4" id="KW-0560">Oxidoreductase</keyword>
<dbReference type="GO" id="GO:0071949">
    <property type="term" value="F:FAD binding"/>
    <property type="evidence" value="ECO:0007669"/>
    <property type="project" value="InterPro"/>
</dbReference>
<dbReference type="InterPro" id="IPR004017">
    <property type="entry name" value="Cys_rich_dom"/>
</dbReference>
<dbReference type="InterPro" id="IPR017896">
    <property type="entry name" value="4Fe4S_Fe-S-bd"/>
</dbReference>
<dbReference type="InterPro" id="IPR016164">
    <property type="entry name" value="FAD-linked_Oxase-like_C"/>
</dbReference>
<evidence type="ECO:0000256" key="3">
    <source>
        <dbReference type="ARBA" id="ARBA00022827"/>
    </source>
</evidence>
<protein>
    <submittedName>
        <fullName evidence="8">FAD/FMN-containing dehydrogenase</fullName>
    </submittedName>
</protein>
<dbReference type="InterPro" id="IPR016169">
    <property type="entry name" value="FAD-bd_PCMH_sub2"/>
</dbReference>
<dbReference type="PROSITE" id="PS51387">
    <property type="entry name" value="FAD_PCMH"/>
    <property type="match status" value="1"/>
</dbReference>
<dbReference type="Pfam" id="PF01565">
    <property type="entry name" value="FAD_binding_4"/>
    <property type="match status" value="1"/>
</dbReference>
<dbReference type="Gene3D" id="3.30.465.10">
    <property type="match status" value="1"/>
</dbReference>
<dbReference type="InterPro" id="IPR016167">
    <property type="entry name" value="FAD-bd_PCMH_sub1"/>
</dbReference>
<reference evidence="8 9" key="1">
    <citation type="submission" date="2016-10" db="EMBL/GenBank/DDBJ databases">
        <authorList>
            <person name="de Groot N.N."/>
        </authorList>
    </citation>
    <scope>NUCLEOTIDE SEQUENCE [LARGE SCALE GENOMIC DNA]</scope>
    <source>
        <strain evidence="8 9">DSM 26515</strain>
    </source>
</reference>
<sequence>MTKQREHGSVPSFPRAPGSSGAEAARASTDGRDRQDPRRDAAVLPLAPPRVRHSHSNRYAFSSAAAAVLAQDLAAHLDGEVCFDDGSRALYATDGSIYRQVPIGVVKPRHARDVEEVLRICREHDAPVLSRGGGTSLAGQCCNTAVVMDFSYHLNQIVEIDVQNRRARIEPGCVLDDLRDEAEKHHLTFGPDPSTHAHNTLGGMIGNNSCGVHSVMAGRTADNVHALEIVTYDGLRMRVGPTSEEELEAIIREGGRRGEIYAGLKSIRDRYADLIRARYPKIPRRVSGYNLDELLPENGFNVARALVGTEGTCVTILEAEVRLVPSPPVRSLLVLGYPDVFEAGDHVPQILSFDPVGLEGIDDALIADMKRKDMHPKDRALLPPGGGWLMVEFGGDSKEEADGKARKLMAALKQQEHPPSMKLFDDKAEEGMLWTIRESGLGATARVPGQPDGHPGWEDAAVPPDKVGPYLRDFRKLLAKYTYTCALYGHFGDGCIHCRIAFDLSTPEAVAQWRAFMDEASDLVLSYGGSLSGEHGDGQVRASFLPKMFGDELVQAFGQFKALWDPRGRMNPGKVVDPNPMDADLRDGPGYQPPKLKTAFAYPADGMSFAQAARRCVGVGNCRNKHKNVMCPSYRATHEEKWCTRGRSHLLFEMLEGDPLKGGWRSEPVRDALDMCLACKGCKSDCPVNVDMATYKAEFMHHHYKGRLRPRAAYAMGRIFDVARVASHVPWLANAVLQTPGLSHLAKALGGIAQQRAMPRFAGETFRDWFAAREKSRVRGPEVLLWPDTFNNYLHPEPLKDAVGVLEAAGYRVVVPQATLCCGRPLYAEGMLDKARAQLSDIMDTLSPHIDRSVPVVGLEPSCVAAFRDELPNLFPGDERARWLSRNTFIFSEYLDQIGYAPPQLRRKALVHAHCHHHAVMGTDAEKRLLAKAGLDFQFLDAGCCGMAGSFGFDAKKVNVSLAIGELELLPAIRAADPDTLIITNGFSCRQQIEQCTGRKALDVSQVLAMALAHGTSNLEEIPAREREASMPSARPEPGRAGEAWGGRP</sequence>
<dbReference type="RefSeq" id="WP_091334796.1">
    <property type="nucleotide sequence ID" value="NZ_FNYC01000002.1"/>
</dbReference>
<dbReference type="EMBL" id="FNYC01000002">
    <property type="protein sequence ID" value="SEI63143.1"/>
    <property type="molecule type" value="Genomic_DNA"/>
</dbReference>
<dbReference type="Proteomes" id="UP000199420">
    <property type="component" value="Unassembled WGS sequence"/>
</dbReference>
<feature type="domain" description="4Fe-4S ferredoxin-type" evidence="6">
    <location>
        <begin position="666"/>
        <end position="696"/>
    </location>
</feature>
<evidence type="ECO:0000256" key="2">
    <source>
        <dbReference type="ARBA" id="ARBA00022630"/>
    </source>
</evidence>